<dbReference type="Proteomes" id="UP000036403">
    <property type="component" value="Unassembled WGS sequence"/>
</dbReference>
<evidence type="ECO:0000313" key="1">
    <source>
        <dbReference type="EMBL" id="KMQ82630.1"/>
    </source>
</evidence>
<accession>A0A0J7MPY4</accession>
<dbReference type="OrthoDB" id="8188638at2759"/>
<dbReference type="AlphaFoldDB" id="A0A0J7MPY4"/>
<keyword evidence="2" id="KW-1185">Reference proteome</keyword>
<proteinExistence type="predicted"/>
<organism evidence="1 2">
    <name type="scientific">Lasius niger</name>
    <name type="common">Black garden ant</name>
    <dbReference type="NCBI Taxonomy" id="67767"/>
    <lineage>
        <taxon>Eukaryota</taxon>
        <taxon>Metazoa</taxon>
        <taxon>Ecdysozoa</taxon>
        <taxon>Arthropoda</taxon>
        <taxon>Hexapoda</taxon>
        <taxon>Insecta</taxon>
        <taxon>Pterygota</taxon>
        <taxon>Neoptera</taxon>
        <taxon>Endopterygota</taxon>
        <taxon>Hymenoptera</taxon>
        <taxon>Apocrita</taxon>
        <taxon>Aculeata</taxon>
        <taxon>Formicoidea</taxon>
        <taxon>Formicidae</taxon>
        <taxon>Formicinae</taxon>
        <taxon>Lasius</taxon>
        <taxon>Lasius</taxon>
    </lineage>
</organism>
<dbReference type="PaxDb" id="67767-A0A0J7MPY4"/>
<name>A0A0J7MPY4_LASNI</name>
<dbReference type="PANTHER" id="PTHR11439">
    <property type="entry name" value="GAG-POL-RELATED RETROTRANSPOSON"/>
    <property type="match status" value="1"/>
</dbReference>
<comment type="caution">
    <text evidence="1">The sequence shown here is derived from an EMBL/GenBank/DDBJ whole genome shotgun (WGS) entry which is preliminary data.</text>
</comment>
<dbReference type="STRING" id="67767.A0A0J7MPY4"/>
<protein>
    <submittedName>
        <fullName evidence="1">Integrase core domain protein</fullName>
    </submittedName>
</protein>
<gene>
    <name evidence="1" type="ORF">RF55_22309</name>
</gene>
<dbReference type="PANTHER" id="PTHR11439:SF483">
    <property type="entry name" value="PEPTIDE SYNTHASE GLIP-LIKE, PUTATIVE (AFU_ORTHOLOGUE AFUA_3G12920)-RELATED"/>
    <property type="match status" value="1"/>
</dbReference>
<sequence length="90" mass="10235">MDRFGLQDAKDSKIPLDIEYQKMTETSQPMSNNDTYRKVIGALLYVATHTRPDIAASTSILSQMIEKPTARNWNEAKRVIRYLKGTKVSS</sequence>
<dbReference type="EMBL" id="LBMM01024033">
    <property type="protein sequence ID" value="KMQ82630.1"/>
    <property type="molecule type" value="Genomic_DNA"/>
</dbReference>
<evidence type="ECO:0000313" key="2">
    <source>
        <dbReference type="Proteomes" id="UP000036403"/>
    </source>
</evidence>
<reference evidence="1 2" key="1">
    <citation type="submission" date="2015-04" db="EMBL/GenBank/DDBJ databases">
        <title>Lasius niger genome sequencing.</title>
        <authorList>
            <person name="Konorov E.A."/>
            <person name="Nikitin M.A."/>
            <person name="Kirill M.V."/>
            <person name="Chang P."/>
        </authorList>
    </citation>
    <scope>NUCLEOTIDE SEQUENCE [LARGE SCALE GENOMIC DNA]</scope>
    <source>
        <tissue evidence="1">Whole</tissue>
    </source>
</reference>